<evidence type="ECO:0000256" key="1">
    <source>
        <dbReference type="SAM" id="Phobius"/>
    </source>
</evidence>
<dbReference type="EMBL" id="UFXS01000001">
    <property type="protein sequence ID" value="STD59510.1"/>
    <property type="molecule type" value="Genomic_DNA"/>
</dbReference>
<proteinExistence type="predicted"/>
<dbReference type="AlphaFoldDB" id="A0A376GHR9"/>
<feature type="transmembrane region" description="Helical" evidence="1">
    <location>
        <begin position="67"/>
        <end position="94"/>
    </location>
</feature>
<organism evidence="2 3">
    <name type="scientific">Empedobacter falsenii</name>
    <dbReference type="NCBI Taxonomy" id="343874"/>
    <lineage>
        <taxon>Bacteria</taxon>
        <taxon>Pseudomonadati</taxon>
        <taxon>Bacteroidota</taxon>
        <taxon>Flavobacteriia</taxon>
        <taxon>Flavobacteriales</taxon>
        <taxon>Weeksellaceae</taxon>
        <taxon>Empedobacter</taxon>
    </lineage>
</organism>
<keyword evidence="1" id="KW-0472">Membrane</keyword>
<protein>
    <recommendedName>
        <fullName evidence="4">Cardiolipin synthase N-terminal domain-containing protein</fullName>
    </recommendedName>
</protein>
<feature type="transmembrane region" description="Helical" evidence="1">
    <location>
        <begin position="20"/>
        <end position="47"/>
    </location>
</feature>
<evidence type="ECO:0000313" key="3">
    <source>
        <dbReference type="Proteomes" id="UP000254737"/>
    </source>
</evidence>
<sequence>MMKNLLIDRDLTSLLNNPKLQATLAIVPITLFVLGLLSYFGIFYSMFSTLDAQLGHLGSSKSLLSALLGNLIIFIFLVLMSFFTGVISFVYFIVHALKNPNLIKSDDRLVWITVIIFGNGIGIFVYWLTQIKRKKPRPIIDLYTDDI</sequence>
<accession>A0A376GHR9</accession>
<dbReference type="STRING" id="343874.GCA_000805695_02511"/>
<gene>
    <name evidence="2" type="ORF">NCTC13456_03166</name>
</gene>
<feature type="transmembrane region" description="Helical" evidence="1">
    <location>
        <begin position="109"/>
        <end position="128"/>
    </location>
</feature>
<keyword evidence="1" id="KW-1133">Transmembrane helix</keyword>
<keyword evidence="1" id="KW-0812">Transmembrane</keyword>
<evidence type="ECO:0008006" key="4">
    <source>
        <dbReference type="Google" id="ProtNLM"/>
    </source>
</evidence>
<dbReference type="Proteomes" id="UP000254737">
    <property type="component" value="Unassembled WGS sequence"/>
</dbReference>
<name>A0A376GHR9_9FLAO</name>
<evidence type="ECO:0000313" key="2">
    <source>
        <dbReference type="EMBL" id="STD59510.1"/>
    </source>
</evidence>
<reference evidence="2 3" key="1">
    <citation type="submission" date="2018-06" db="EMBL/GenBank/DDBJ databases">
        <authorList>
            <consortium name="Pathogen Informatics"/>
            <person name="Doyle S."/>
        </authorList>
    </citation>
    <scope>NUCLEOTIDE SEQUENCE [LARGE SCALE GENOMIC DNA]</scope>
    <source>
        <strain evidence="2 3">NCTC13456</strain>
    </source>
</reference>